<dbReference type="Proteomes" id="UP000838763">
    <property type="component" value="Unassembled WGS sequence"/>
</dbReference>
<evidence type="ECO:0000313" key="1">
    <source>
        <dbReference type="EMBL" id="CAI4211076.1"/>
    </source>
</evidence>
<organism evidence="1 2">
    <name type="scientific">Parascedosporium putredinis</name>
    <dbReference type="NCBI Taxonomy" id="1442378"/>
    <lineage>
        <taxon>Eukaryota</taxon>
        <taxon>Fungi</taxon>
        <taxon>Dikarya</taxon>
        <taxon>Ascomycota</taxon>
        <taxon>Pezizomycotina</taxon>
        <taxon>Sordariomycetes</taxon>
        <taxon>Hypocreomycetidae</taxon>
        <taxon>Microascales</taxon>
        <taxon>Microascaceae</taxon>
        <taxon>Parascedosporium</taxon>
    </lineage>
</organism>
<sequence>MLARLVRARLRLPSYKRRSRHPRPPLRRLSRRLLPVALTPAIRSALADLALRPDPSVSYIIAPDIEHHIFISDWKREWPAARLLGPEGLPEKRARSDPEFSTFDVAFDHDFEVEYVDAHPNRELVFYYKPDRVLIQADLMFNLPATEQYSRAGPGSHGNSLVNKIFAAIGRTDGDLTWARRVMCASPPDFNLFKCSVVLDGAFDLGSGRGLRASRIPGRLASPVHGLSSGLYSLGRGNDNIDLLLFESPGIRRLEKEDAGLMLLLTGTTGA</sequence>
<evidence type="ECO:0000313" key="2">
    <source>
        <dbReference type="Proteomes" id="UP000838763"/>
    </source>
</evidence>
<keyword evidence="2" id="KW-1185">Reference proteome</keyword>
<comment type="caution">
    <text evidence="1">The sequence shown here is derived from an EMBL/GenBank/DDBJ whole genome shotgun (WGS) entry which is preliminary data.</text>
</comment>
<dbReference type="AlphaFoldDB" id="A0A9P1GW76"/>
<gene>
    <name evidence="1" type="ORF">PPNO1_LOCUS873</name>
</gene>
<dbReference type="InterPro" id="IPR025638">
    <property type="entry name" value="DUF4336"/>
</dbReference>
<name>A0A9P1GW76_9PEZI</name>
<proteinExistence type="predicted"/>
<reference evidence="1" key="1">
    <citation type="submission" date="2022-11" db="EMBL/GenBank/DDBJ databases">
        <authorList>
            <person name="Scott C."/>
            <person name="Bruce N."/>
        </authorList>
    </citation>
    <scope>NUCLEOTIDE SEQUENCE</scope>
</reference>
<dbReference type="InterPro" id="IPR036866">
    <property type="entry name" value="RibonucZ/Hydroxyglut_hydro"/>
</dbReference>
<protein>
    <submittedName>
        <fullName evidence="1">Uncharacterized protein</fullName>
    </submittedName>
</protein>
<dbReference type="PANTHER" id="PTHR33835:SF1">
    <property type="entry name" value="METALLO-BETA-LACTAMASE DOMAIN-CONTAINING PROTEIN"/>
    <property type="match status" value="1"/>
</dbReference>
<accession>A0A9P1GW76</accession>
<dbReference type="EMBL" id="CALLCH030000001">
    <property type="protein sequence ID" value="CAI4211076.1"/>
    <property type="molecule type" value="Genomic_DNA"/>
</dbReference>
<dbReference type="PANTHER" id="PTHR33835">
    <property type="entry name" value="YALI0C07656P"/>
    <property type="match status" value="1"/>
</dbReference>
<dbReference type="SUPFAM" id="SSF56281">
    <property type="entry name" value="Metallo-hydrolase/oxidoreductase"/>
    <property type="match status" value="1"/>
</dbReference>
<dbReference type="OrthoDB" id="421671at2759"/>